<evidence type="ECO:0000313" key="2">
    <source>
        <dbReference type="Proteomes" id="UP000214746"/>
    </source>
</evidence>
<dbReference type="SUPFAM" id="SSF110857">
    <property type="entry name" value="Gamma-glutamyl cyclotransferase-like"/>
    <property type="match status" value="1"/>
</dbReference>
<dbReference type="Proteomes" id="UP000214746">
    <property type="component" value="Unassembled WGS sequence"/>
</dbReference>
<keyword evidence="2" id="KW-1185">Reference proteome</keyword>
<dbReference type="RefSeq" id="WP_089198079.1">
    <property type="nucleotide sequence ID" value="NZ_NHRJ02000001.1"/>
</dbReference>
<protein>
    <submittedName>
        <fullName evidence="1">Uncharacterized protein</fullName>
    </submittedName>
</protein>
<dbReference type="EMBL" id="NHRJ02000001">
    <property type="protein sequence ID" value="PZE22307.1"/>
    <property type="molecule type" value="Genomic_DNA"/>
</dbReference>
<dbReference type="InterPro" id="IPR036568">
    <property type="entry name" value="GGCT-like_sf"/>
</dbReference>
<sequence length="119" mass="13502">MYLFVYGVISSHLHSNPFYRSFTLIEDVAWVTGCLYDTGMGFPALAPGDAIVFGKLLQLDDDQFASMIQMVKHYDLLNSPFQFHVRPIKAVSARNQYHAVAFMYDDGLELTKVESGSWQ</sequence>
<proteinExistence type="predicted"/>
<accession>A0A2W1NCT1</accession>
<name>A0A2W1NCT1_PAEXE</name>
<dbReference type="OrthoDB" id="8538589at2"/>
<organism evidence="1 2">
    <name type="scientific">Paenibacillus xerothermodurans</name>
    <dbReference type="NCBI Taxonomy" id="1977292"/>
    <lineage>
        <taxon>Bacteria</taxon>
        <taxon>Bacillati</taxon>
        <taxon>Bacillota</taxon>
        <taxon>Bacilli</taxon>
        <taxon>Bacillales</taxon>
        <taxon>Paenibacillaceae</taxon>
        <taxon>Paenibacillus</taxon>
    </lineage>
</organism>
<evidence type="ECO:0000313" key="1">
    <source>
        <dbReference type="EMBL" id="PZE22307.1"/>
    </source>
</evidence>
<dbReference type="AlphaFoldDB" id="A0A2W1NCT1"/>
<dbReference type="Gene3D" id="3.10.490.10">
    <property type="entry name" value="Gamma-glutamyl cyclotransferase-like"/>
    <property type="match status" value="1"/>
</dbReference>
<gene>
    <name evidence="1" type="ORF">CBW46_000480</name>
</gene>
<reference evidence="1" key="1">
    <citation type="submission" date="2018-06" db="EMBL/GenBank/DDBJ databases">
        <title>Paenibacillus xerothermodurans sp. nov. an extremely dry heat resistant spore forming bacterium isolated from the soil of Cape Canaveral, Florida.</title>
        <authorList>
            <person name="Seuylemezian A."/>
            <person name="Kaur N."/>
            <person name="Patil P."/>
            <person name="Patil P."/>
            <person name="Mayilraj S."/>
            <person name="Vaishampayan P."/>
        </authorList>
    </citation>
    <scope>NUCLEOTIDE SEQUENCE [LARGE SCALE GENOMIC DNA]</scope>
    <source>
        <strain evidence="1">ATCC 27380</strain>
    </source>
</reference>
<comment type="caution">
    <text evidence="1">The sequence shown here is derived from an EMBL/GenBank/DDBJ whole genome shotgun (WGS) entry which is preliminary data.</text>
</comment>